<name>A0A6P8EZ17_CLUHA</name>
<dbReference type="Pfam" id="PF07654">
    <property type="entry name" value="C1-set"/>
    <property type="match status" value="1"/>
</dbReference>
<dbReference type="InterPro" id="IPR007110">
    <property type="entry name" value="Ig-like_dom"/>
</dbReference>
<keyword evidence="4" id="KW-0472">Membrane</keyword>
<accession>A0A6P8EZ17</accession>
<evidence type="ECO:0000256" key="1">
    <source>
        <dbReference type="ARBA" id="ARBA00023180"/>
    </source>
</evidence>
<organism evidence="6 7">
    <name type="scientific">Clupea harengus</name>
    <name type="common">Atlantic herring</name>
    <dbReference type="NCBI Taxonomy" id="7950"/>
    <lineage>
        <taxon>Eukaryota</taxon>
        <taxon>Metazoa</taxon>
        <taxon>Chordata</taxon>
        <taxon>Craniata</taxon>
        <taxon>Vertebrata</taxon>
        <taxon>Euteleostomi</taxon>
        <taxon>Actinopterygii</taxon>
        <taxon>Neopterygii</taxon>
        <taxon>Teleostei</taxon>
        <taxon>Clupei</taxon>
        <taxon>Clupeiformes</taxon>
        <taxon>Clupeoidei</taxon>
        <taxon>Clupeidae</taxon>
        <taxon>Clupea</taxon>
    </lineage>
</organism>
<evidence type="ECO:0000256" key="3">
    <source>
        <dbReference type="SAM" id="MobiDB-lite"/>
    </source>
</evidence>
<dbReference type="GeneID" id="116220249"/>
<gene>
    <name evidence="7" type="primary">LOC116220249</name>
</gene>
<evidence type="ECO:0000313" key="6">
    <source>
        <dbReference type="Proteomes" id="UP000515152"/>
    </source>
</evidence>
<dbReference type="Gene3D" id="3.30.500.10">
    <property type="entry name" value="MHC class I-like antigen recognition-like"/>
    <property type="match status" value="1"/>
</dbReference>
<dbReference type="AlphaFoldDB" id="A0A6P8EZ17"/>
<dbReference type="InterPro" id="IPR003597">
    <property type="entry name" value="Ig_C1-set"/>
</dbReference>
<dbReference type="Proteomes" id="UP000515152">
    <property type="component" value="Chromosome 4"/>
</dbReference>
<sequence>MCSPDSGSHSLLYFSTYIKGDTPFPEFSAVLMLDDIPLAYYSSNGQKHFPRGPMNEEEVFHFADQKYTMFVLTSMHNRIRNKADRYIHNYNNTHGIPFLQSIFGCDLLDHSAPGRMIYKESFNGDIGDEIHLSISDNTFQSVFRWPGDWNILQSNYWRSLLIDVMEPFCLTSLHKLFKINRKHVMRKVKPRVRLFQKALPDSGGMKVTCLATGFYPRHINLTLFRDDQPLDSHQITGGELLPNGDGTYQMRKSLEVSTDDLKENYQYTCKAEHLSLDNKLDIPLDYEPYPGQKHVVVVVLIALVCLTVVIIVFVFVFCRKRCMANNRCLRIHQGRKKCLDEGEQGPSSEHTLLGSSSSQSVEVQRRIEHQRPQNISTPATAEQGPDTPAQNGGHHAAGEQQRQTKQTKKDTCSG</sequence>
<dbReference type="GO" id="GO:0006955">
    <property type="term" value="P:immune response"/>
    <property type="evidence" value="ECO:0007669"/>
    <property type="project" value="TreeGrafter"/>
</dbReference>
<dbReference type="SMART" id="SM00407">
    <property type="entry name" value="IGc1"/>
    <property type="match status" value="1"/>
</dbReference>
<dbReference type="PANTHER" id="PTHR16675">
    <property type="entry name" value="MHC CLASS I-RELATED"/>
    <property type="match status" value="1"/>
</dbReference>
<dbReference type="PANTHER" id="PTHR16675:SF191">
    <property type="entry name" value="CLASS I HISTOCOMPATIBILITY ANTIGEN, F10 ALPHA CHAIN-LIKE-RELATED"/>
    <property type="match status" value="1"/>
</dbReference>
<evidence type="ECO:0000256" key="4">
    <source>
        <dbReference type="SAM" id="Phobius"/>
    </source>
</evidence>
<feature type="region of interest" description="Disordered" evidence="3">
    <location>
        <begin position="339"/>
        <end position="414"/>
    </location>
</feature>
<dbReference type="PROSITE" id="PS00290">
    <property type="entry name" value="IG_MHC"/>
    <property type="match status" value="1"/>
</dbReference>
<evidence type="ECO:0000256" key="2">
    <source>
        <dbReference type="ARBA" id="ARBA00023319"/>
    </source>
</evidence>
<dbReference type="GO" id="GO:0005615">
    <property type="term" value="C:extracellular space"/>
    <property type="evidence" value="ECO:0007669"/>
    <property type="project" value="TreeGrafter"/>
</dbReference>
<dbReference type="PROSITE" id="PS50835">
    <property type="entry name" value="IG_LIKE"/>
    <property type="match status" value="1"/>
</dbReference>
<dbReference type="Gene3D" id="2.60.40.10">
    <property type="entry name" value="Immunoglobulins"/>
    <property type="match status" value="1"/>
</dbReference>
<dbReference type="InterPro" id="IPR003006">
    <property type="entry name" value="Ig/MHC_CS"/>
</dbReference>
<keyword evidence="1" id="KW-0325">Glycoprotein</keyword>
<dbReference type="GO" id="GO:0009897">
    <property type="term" value="C:external side of plasma membrane"/>
    <property type="evidence" value="ECO:0007669"/>
    <property type="project" value="TreeGrafter"/>
</dbReference>
<evidence type="ECO:0000313" key="7">
    <source>
        <dbReference type="RefSeq" id="XP_031421483.1"/>
    </source>
</evidence>
<feature type="compositionally biased region" description="Low complexity" evidence="3">
    <location>
        <begin position="347"/>
        <end position="362"/>
    </location>
</feature>
<dbReference type="InterPro" id="IPR050208">
    <property type="entry name" value="MHC_class-I_related"/>
</dbReference>
<evidence type="ECO:0000259" key="5">
    <source>
        <dbReference type="PROSITE" id="PS50835"/>
    </source>
</evidence>
<proteinExistence type="predicted"/>
<feature type="transmembrane region" description="Helical" evidence="4">
    <location>
        <begin position="295"/>
        <end position="317"/>
    </location>
</feature>
<reference evidence="7" key="1">
    <citation type="submission" date="2025-08" db="UniProtKB">
        <authorList>
            <consortium name="RefSeq"/>
        </authorList>
    </citation>
    <scope>IDENTIFICATION</scope>
</reference>
<dbReference type="SUPFAM" id="SSF54452">
    <property type="entry name" value="MHC antigen-recognition domain"/>
    <property type="match status" value="1"/>
</dbReference>
<feature type="domain" description="Ig-like" evidence="5">
    <location>
        <begin position="190"/>
        <end position="281"/>
    </location>
</feature>
<dbReference type="InterPro" id="IPR011162">
    <property type="entry name" value="MHC_I/II-like_Ag-recog"/>
</dbReference>
<dbReference type="OrthoDB" id="8936120at2759"/>
<protein>
    <submittedName>
        <fullName evidence="7">Major histocompatibility complex class I-related gene protein-like</fullName>
    </submittedName>
</protein>
<dbReference type="KEGG" id="char:116220249"/>
<dbReference type="InterPro" id="IPR037055">
    <property type="entry name" value="MHC_I-like_Ag-recog_sf"/>
</dbReference>
<dbReference type="SUPFAM" id="SSF48726">
    <property type="entry name" value="Immunoglobulin"/>
    <property type="match status" value="1"/>
</dbReference>
<dbReference type="RefSeq" id="XP_031421483.1">
    <property type="nucleotide sequence ID" value="XM_031565623.1"/>
</dbReference>
<dbReference type="InterPro" id="IPR013783">
    <property type="entry name" value="Ig-like_fold"/>
</dbReference>
<keyword evidence="2" id="KW-0393">Immunoglobulin domain</keyword>
<dbReference type="InterPro" id="IPR036179">
    <property type="entry name" value="Ig-like_dom_sf"/>
</dbReference>
<keyword evidence="4" id="KW-1133">Transmembrane helix</keyword>
<keyword evidence="4" id="KW-0812">Transmembrane</keyword>
<keyword evidence="6" id="KW-1185">Reference proteome</keyword>